<keyword evidence="7 9" id="KW-0647">Proteasome</keyword>
<dbReference type="GO" id="GO:0004298">
    <property type="term" value="F:threonine-type endopeptidase activity"/>
    <property type="evidence" value="ECO:0007669"/>
    <property type="project" value="UniProtKB-UniRule"/>
</dbReference>
<dbReference type="InterPro" id="IPR000243">
    <property type="entry name" value="Pept_T1A_subB"/>
</dbReference>
<dbReference type="InterPro" id="IPR029055">
    <property type="entry name" value="Ntn_hydrolases_N"/>
</dbReference>
<dbReference type="RefSeq" id="WP_116025369.1">
    <property type="nucleotide sequence ID" value="NZ_QTTT01000001.1"/>
</dbReference>
<dbReference type="InterPro" id="IPR001353">
    <property type="entry name" value="Proteasome_sua/b"/>
</dbReference>
<dbReference type="SUPFAM" id="SSF56235">
    <property type="entry name" value="N-terminal nucleophile aminohydrolases (Ntn hydrolases)"/>
    <property type="match status" value="1"/>
</dbReference>
<dbReference type="GO" id="GO:0019941">
    <property type="term" value="P:modification-dependent protein catabolic process"/>
    <property type="evidence" value="ECO:0007669"/>
    <property type="project" value="UniProtKB-UniRule"/>
</dbReference>
<comment type="catalytic activity">
    <reaction evidence="1 9">
        <text>Cleavage of peptide bonds with very broad specificity.</text>
        <dbReference type="EC" id="3.4.25.1"/>
    </reaction>
</comment>
<organism evidence="12 13">
    <name type="scientific">Thermomonospora umbrina</name>
    <dbReference type="NCBI Taxonomy" id="111806"/>
    <lineage>
        <taxon>Bacteria</taxon>
        <taxon>Bacillati</taxon>
        <taxon>Actinomycetota</taxon>
        <taxon>Actinomycetes</taxon>
        <taxon>Streptosporangiales</taxon>
        <taxon>Thermomonosporaceae</taxon>
        <taxon>Thermomonospora</taxon>
    </lineage>
</organism>
<evidence type="ECO:0000256" key="3">
    <source>
        <dbReference type="ARBA" id="ARBA00022670"/>
    </source>
</evidence>
<sequence>MTGSAEGQGLPAEFFSVGSTSFAELLTRSAPELLPVNRAASVGPGVPDVPHGTTIMALLFPGGVLVAGDRRATSGNVIAQRDLEKVYAADEHAAVAMAGTVGIGLEMIRLFQVELEHYEKLQAARLSLPAKARRLGAIIQANLAQAMQGLAVVPLLAGYDLDAGRGRIYNYDITGSPQESTDFYAEGSGSPFARGSLKKLYRPDLTEEEAAAVSVQALYDAAEDDSATAGPDLTRRIFPIISVVTEDGYRRLPESDVAALTESVVAARRERPDGPVAPLR</sequence>
<evidence type="ECO:0000256" key="6">
    <source>
        <dbReference type="ARBA" id="ARBA00022813"/>
    </source>
</evidence>
<dbReference type="GO" id="GO:0005737">
    <property type="term" value="C:cytoplasm"/>
    <property type="evidence" value="ECO:0007669"/>
    <property type="project" value="UniProtKB-SubCell"/>
</dbReference>
<dbReference type="OrthoDB" id="5174038at2"/>
<keyword evidence="6 9" id="KW-0068">Autocatalytic cleavage</keyword>
<gene>
    <name evidence="9" type="primary">prcB</name>
    <name evidence="12" type="ORF">DFJ69_5716</name>
</gene>
<dbReference type="NCBIfam" id="TIGR03690">
    <property type="entry name" value="20S_bact_beta"/>
    <property type="match status" value="1"/>
</dbReference>
<dbReference type="InterPro" id="IPR022483">
    <property type="entry name" value="PSB_actinobac"/>
</dbReference>
<evidence type="ECO:0000256" key="1">
    <source>
        <dbReference type="ARBA" id="ARBA00001198"/>
    </source>
</evidence>
<evidence type="ECO:0000313" key="13">
    <source>
        <dbReference type="Proteomes" id="UP000256661"/>
    </source>
</evidence>
<evidence type="ECO:0000256" key="9">
    <source>
        <dbReference type="HAMAP-Rule" id="MF_02113"/>
    </source>
</evidence>
<dbReference type="PRINTS" id="PR00141">
    <property type="entry name" value="PROTEASOME"/>
</dbReference>
<comment type="activity regulation">
    <text evidence="9">The formation of the proteasomal ATPase ARC-20S proteasome complex, likely via the docking of the C-termini of ARC into the intersubunit pockets in the alpha-rings, may trigger opening of the gate for substrate entry. Interconversion between the open-gate and close-gate conformations leads to a dynamic regulation of the 20S proteasome proteolysis activity.</text>
</comment>
<evidence type="ECO:0000256" key="5">
    <source>
        <dbReference type="ARBA" id="ARBA00022801"/>
    </source>
</evidence>
<proteinExistence type="inferred from homology"/>
<dbReference type="PROSITE" id="PS51476">
    <property type="entry name" value="PROTEASOME_BETA_2"/>
    <property type="match status" value="1"/>
</dbReference>
<evidence type="ECO:0000256" key="8">
    <source>
        <dbReference type="ARBA" id="ARBA00023145"/>
    </source>
</evidence>
<evidence type="ECO:0000256" key="4">
    <source>
        <dbReference type="ARBA" id="ARBA00022698"/>
    </source>
</evidence>
<keyword evidence="4 9" id="KW-0888">Threonine protease</keyword>
<reference evidence="12 13" key="1">
    <citation type="submission" date="2018-08" db="EMBL/GenBank/DDBJ databases">
        <title>Sequencing the genomes of 1000 actinobacteria strains.</title>
        <authorList>
            <person name="Klenk H.-P."/>
        </authorList>
    </citation>
    <scope>NUCLEOTIDE SEQUENCE [LARGE SCALE GENOMIC DNA]</scope>
    <source>
        <strain evidence="12 13">DSM 43927</strain>
    </source>
</reference>
<dbReference type="EC" id="3.4.25.1" evidence="9 10"/>
<dbReference type="CDD" id="cd01906">
    <property type="entry name" value="proteasome_protease_HslV"/>
    <property type="match status" value="1"/>
</dbReference>
<keyword evidence="5 9" id="KW-0378">Hydrolase</keyword>
<feature type="propeptide" id="PRO_5017841763" description="Removed in mature form; by autocatalysis" evidence="9">
    <location>
        <begin position="1"/>
        <end position="52"/>
    </location>
</feature>
<evidence type="ECO:0000256" key="11">
    <source>
        <dbReference type="PIRSR" id="PIRSR600243-1"/>
    </source>
</evidence>
<evidence type="ECO:0000256" key="10">
    <source>
        <dbReference type="NCBIfam" id="TIGR03690"/>
    </source>
</evidence>
<dbReference type="Gene3D" id="3.60.20.10">
    <property type="entry name" value="Glutamine Phosphoribosylpyrophosphate, subunit 1, domain 1"/>
    <property type="match status" value="1"/>
</dbReference>
<dbReference type="Proteomes" id="UP000256661">
    <property type="component" value="Unassembled WGS sequence"/>
</dbReference>
<comment type="subunit">
    <text evidence="9">The 20S proteasome core is composed of 14 alpha and 14 beta subunits that assemble into four stacked heptameric rings, resulting in a barrel-shaped structure. The two inner rings, each composed of seven catalytic beta subunits, are sandwiched by two outer rings, each composed of seven alpha subunits. The catalytic chamber with the active sites is on the inside of the barrel. Has a gated structure, the ends of the cylinder being occluded by the N-termini of the alpha-subunits. Is capped by the proteasome-associated ATPase, ARC.</text>
</comment>
<dbReference type="GO" id="GO:0019774">
    <property type="term" value="C:proteasome core complex, beta-subunit complex"/>
    <property type="evidence" value="ECO:0007669"/>
    <property type="project" value="UniProtKB-UniRule"/>
</dbReference>
<dbReference type="EMBL" id="QTTT01000001">
    <property type="protein sequence ID" value="REF00188.1"/>
    <property type="molecule type" value="Genomic_DNA"/>
</dbReference>
<dbReference type="HAMAP" id="MF_02113_B">
    <property type="entry name" value="Proteasome_B_B"/>
    <property type="match status" value="1"/>
</dbReference>
<keyword evidence="13" id="KW-1185">Reference proteome</keyword>
<dbReference type="GO" id="GO:0010498">
    <property type="term" value="P:proteasomal protein catabolic process"/>
    <property type="evidence" value="ECO:0007669"/>
    <property type="project" value="UniProtKB-UniRule"/>
</dbReference>
<dbReference type="PANTHER" id="PTHR32194:SF0">
    <property type="entry name" value="ATP-DEPENDENT PROTEASE SUBUNIT HSLV"/>
    <property type="match status" value="1"/>
</dbReference>
<name>A0A3D9SX92_9ACTN</name>
<keyword evidence="2 9" id="KW-0963">Cytoplasm</keyword>
<dbReference type="AlphaFoldDB" id="A0A3D9SX92"/>
<accession>A0A3D9SX92</accession>
<comment type="subcellular location">
    <subcellularLocation>
        <location evidence="9">Cytoplasm</location>
    </subcellularLocation>
</comment>
<dbReference type="PANTHER" id="PTHR32194">
    <property type="entry name" value="METALLOPROTEASE TLDD"/>
    <property type="match status" value="1"/>
</dbReference>
<comment type="function">
    <text evidence="9">Component of the proteasome core, a large protease complex with broad specificity involved in protein degradation.</text>
</comment>
<comment type="pathway">
    <text evidence="9">Protein degradation; proteasomal Pup-dependent pathway.</text>
</comment>
<keyword evidence="8 9" id="KW-0865">Zymogen</keyword>
<evidence type="ECO:0000313" key="12">
    <source>
        <dbReference type="EMBL" id="REF00188.1"/>
    </source>
</evidence>
<dbReference type="Pfam" id="PF00227">
    <property type="entry name" value="Proteasome"/>
    <property type="match status" value="1"/>
</dbReference>
<dbReference type="UniPathway" id="UPA00997"/>
<comment type="similarity">
    <text evidence="9">Belongs to the peptidase T1B family.</text>
</comment>
<evidence type="ECO:0000256" key="2">
    <source>
        <dbReference type="ARBA" id="ARBA00022490"/>
    </source>
</evidence>
<evidence type="ECO:0000256" key="7">
    <source>
        <dbReference type="ARBA" id="ARBA00022942"/>
    </source>
</evidence>
<feature type="chain" id="PRO_5023530091" description="Proteasome subunit beta" evidence="9">
    <location>
        <begin position="53"/>
        <end position="280"/>
    </location>
</feature>
<comment type="caution">
    <text evidence="12">The sequence shown here is derived from an EMBL/GenBank/DDBJ whole genome shotgun (WGS) entry which is preliminary data.</text>
</comment>
<protein>
    <recommendedName>
        <fullName evidence="9 10">Proteasome subunit beta</fullName>
        <ecNumber evidence="9 10">3.4.25.1</ecNumber>
    </recommendedName>
    <alternativeName>
        <fullName evidence="9">20S proteasome beta subunit</fullName>
    </alternativeName>
    <alternativeName>
        <fullName evidence="9">Proteasome core protein PrcB</fullName>
    </alternativeName>
</protein>
<dbReference type="InterPro" id="IPR023333">
    <property type="entry name" value="Proteasome_suB-type"/>
</dbReference>
<feature type="active site" description="Nucleophile" evidence="9 11">
    <location>
        <position position="53"/>
    </location>
</feature>
<keyword evidence="3 9" id="KW-0645">Protease</keyword>